<dbReference type="Proteomes" id="UP000193380">
    <property type="component" value="Unassembled WGS sequence"/>
</dbReference>
<name>A0A060YEG0_ONCMY</name>
<accession>A0A060YEG0</accession>
<dbReference type="STRING" id="8022.A0A060YEG0"/>
<evidence type="ECO:0000256" key="2">
    <source>
        <dbReference type="SAM" id="Phobius"/>
    </source>
</evidence>
<dbReference type="AlphaFoldDB" id="A0A060YEG0"/>
<keyword evidence="2" id="KW-0812">Transmembrane</keyword>
<evidence type="ECO:0000256" key="1">
    <source>
        <dbReference type="SAM" id="MobiDB-lite"/>
    </source>
</evidence>
<evidence type="ECO:0000313" key="3">
    <source>
        <dbReference type="EMBL" id="CDQ87525.1"/>
    </source>
</evidence>
<keyword evidence="2" id="KW-0472">Membrane</keyword>
<keyword evidence="2" id="KW-1133">Transmembrane helix</keyword>
<dbReference type="PaxDb" id="8022-A0A060YEG0"/>
<organism evidence="3 4">
    <name type="scientific">Oncorhynchus mykiss</name>
    <name type="common">Rainbow trout</name>
    <name type="synonym">Salmo gairdneri</name>
    <dbReference type="NCBI Taxonomy" id="8022"/>
    <lineage>
        <taxon>Eukaryota</taxon>
        <taxon>Metazoa</taxon>
        <taxon>Chordata</taxon>
        <taxon>Craniata</taxon>
        <taxon>Vertebrata</taxon>
        <taxon>Euteleostomi</taxon>
        <taxon>Actinopterygii</taxon>
        <taxon>Neopterygii</taxon>
        <taxon>Teleostei</taxon>
        <taxon>Protacanthopterygii</taxon>
        <taxon>Salmoniformes</taxon>
        <taxon>Salmonidae</taxon>
        <taxon>Salmoninae</taxon>
        <taxon>Oncorhynchus</taxon>
    </lineage>
</organism>
<sequence length="117" mass="12581">MVPRSIPGQVVALSSILSGILIMAFPATSIFHMFSKSYQDLKREHDRLFKEECAAAAALAAASGESQEGSEDFPPPGLRHICPDTESTRSLESLSLLENGVEANQRSHSPRLPAGAF</sequence>
<evidence type="ECO:0000313" key="4">
    <source>
        <dbReference type="Proteomes" id="UP000193380"/>
    </source>
</evidence>
<proteinExistence type="predicted"/>
<feature type="transmembrane region" description="Helical" evidence="2">
    <location>
        <begin position="12"/>
        <end position="34"/>
    </location>
</feature>
<dbReference type="SUPFAM" id="SSF81324">
    <property type="entry name" value="Voltage-gated potassium channels"/>
    <property type="match status" value="1"/>
</dbReference>
<reference evidence="3" key="1">
    <citation type="journal article" date="2014" name="Nat. Commun.">
        <title>The rainbow trout genome provides novel insights into evolution after whole-genome duplication in vertebrates.</title>
        <authorList>
            <person name="Berthelot C."/>
            <person name="Brunet F."/>
            <person name="Chalopin D."/>
            <person name="Juanchich A."/>
            <person name="Bernard M."/>
            <person name="Noel B."/>
            <person name="Bento P."/>
            <person name="Da Silva C."/>
            <person name="Labadie K."/>
            <person name="Alberti A."/>
            <person name="Aury J.M."/>
            <person name="Louis A."/>
            <person name="Dehais P."/>
            <person name="Bardou P."/>
            <person name="Montfort J."/>
            <person name="Klopp C."/>
            <person name="Cabau C."/>
            <person name="Gaspin C."/>
            <person name="Thorgaard G.H."/>
            <person name="Boussaha M."/>
            <person name="Quillet E."/>
            <person name="Guyomard R."/>
            <person name="Galiana D."/>
            <person name="Bobe J."/>
            <person name="Volff J.N."/>
            <person name="Genet C."/>
            <person name="Wincker P."/>
            <person name="Jaillon O."/>
            <person name="Roest Crollius H."/>
            <person name="Guiguen Y."/>
        </authorList>
    </citation>
    <scope>NUCLEOTIDE SEQUENCE [LARGE SCALE GENOMIC DNA]</scope>
</reference>
<dbReference type="EMBL" id="FR907971">
    <property type="protein sequence ID" value="CDQ87525.1"/>
    <property type="molecule type" value="Genomic_DNA"/>
</dbReference>
<feature type="region of interest" description="Disordered" evidence="1">
    <location>
        <begin position="60"/>
        <end position="84"/>
    </location>
</feature>
<gene>
    <name evidence="3" type="ORF">GSONMT00009679001</name>
</gene>
<evidence type="ECO:0008006" key="5">
    <source>
        <dbReference type="Google" id="ProtNLM"/>
    </source>
</evidence>
<reference evidence="3" key="2">
    <citation type="submission" date="2014-03" db="EMBL/GenBank/DDBJ databases">
        <authorList>
            <person name="Genoscope - CEA"/>
        </authorList>
    </citation>
    <scope>NUCLEOTIDE SEQUENCE</scope>
</reference>
<protein>
    <recommendedName>
        <fullName evidence="5">Potassium channel voltage dependent Kv4 C-terminal domain-containing protein</fullName>
    </recommendedName>
</protein>